<gene>
    <name evidence="1" type="ORF">BL5915_03630</name>
</gene>
<reference evidence="1 2" key="1">
    <citation type="submission" date="2020-10" db="EMBL/GenBank/DDBJ databases">
        <title>Genome sequencing of Bifidobacterium longum subsp. longum KCTC 5915.</title>
        <authorList>
            <person name="Kim J."/>
        </authorList>
    </citation>
    <scope>NUCLEOTIDE SEQUENCE [LARGE SCALE GENOMIC DNA]</scope>
    <source>
        <strain evidence="1 2">KCTC 5915</strain>
    </source>
</reference>
<accession>A0A7L9ULE4</accession>
<evidence type="ECO:0000313" key="1">
    <source>
        <dbReference type="EMBL" id="QOL55891.1"/>
    </source>
</evidence>
<proteinExistence type="predicted"/>
<evidence type="ECO:0000313" key="2">
    <source>
        <dbReference type="Proteomes" id="UP000593918"/>
    </source>
</evidence>
<sequence length="103" mass="11601">MEQTIMPVLQGLEDAGLVKGPQEKATEKFIKAYREGRDDNPMAEFIYSSMLSIARNIDVQNARGREISRNMTSLLGYIQQLESMYESADDDPEIAELLSEAAR</sequence>
<dbReference type="AlphaFoldDB" id="A0A7L9ULE4"/>
<name>A0A7L9ULE4_BIFLL</name>
<dbReference type="EMBL" id="CP062943">
    <property type="protein sequence ID" value="QOL55891.1"/>
    <property type="molecule type" value="Genomic_DNA"/>
</dbReference>
<organism evidence="1 2">
    <name type="scientific">Bifidobacterium longum subsp. longum</name>
    <dbReference type="NCBI Taxonomy" id="1679"/>
    <lineage>
        <taxon>Bacteria</taxon>
        <taxon>Bacillati</taxon>
        <taxon>Actinomycetota</taxon>
        <taxon>Actinomycetes</taxon>
        <taxon>Bifidobacteriales</taxon>
        <taxon>Bifidobacteriaceae</taxon>
        <taxon>Bifidobacterium</taxon>
    </lineage>
</organism>
<protein>
    <submittedName>
        <fullName evidence="1">Uncharacterized protein</fullName>
    </submittedName>
</protein>
<dbReference type="Proteomes" id="UP000593918">
    <property type="component" value="Chromosome"/>
</dbReference>